<keyword evidence="2" id="KW-1185">Reference proteome</keyword>
<dbReference type="RefSeq" id="WP_268787335.1">
    <property type="nucleotide sequence ID" value="NZ_JAPQYE010000013.1"/>
</dbReference>
<gene>
    <name evidence="1" type="ORF">OY187_22905</name>
</gene>
<sequence length="241" mass="26004">MKGFDTVTSQTQPVWTPRPFVRALWVATAESPEWILERTNAFTVQLQGLFGVGSWRTPDNEAWNGTEEEQTQLLLGTVFVNDAYEPPQPEPESGYRLLLRGHGSGVDIDVSVVAGASTVGGRVPGHYLNVDVRETIPGTFTSENADALCAAVASTWQPATLKFTDAATNSAARRGNWKIGIGYRTWISTDVGTVAQAAEGLTVSELAGGTMISAPDHWPAQRVVATMTETLAMNDLDEVPR</sequence>
<organism evidence="1 2">
    <name type="scientific">Mycolicibacterium iranicum</name>
    <name type="common">Mycobacterium iranicum</name>
    <dbReference type="NCBI Taxonomy" id="912594"/>
    <lineage>
        <taxon>Bacteria</taxon>
        <taxon>Bacillati</taxon>
        <taxon>Actinomycetota</taxon>
        <taxon>Actinomycetes</taxon>
        <taxon>Mycobacteriales</taxon>
        <taxon>Mycobacteriaceae</taxon>
        <taxon>Mycolicibacterium</taxon>
    </lineage>
</organism>
<name>A0ABT4HMN4_MYCIR</name>
<dbReference type="Proteomes" id="UP001084650">
    <property type="component" value="Unassembled WGS sequence"/>
</dbReference>
<protein>
    <submittedName>
        <fullName evidence="1">Uncharacterized protein</fullName>
    </submittedName>
</protein>
<evidence type="ECO:0000313" key="1">
    <source>
        <dbReference type="EMBL" id="MCZ0730907.1"/>
    </source>
</evidence>
<accession>A0ABT4HMN4</accession>
<comment type="caution">
    <text evidence="1">The sequence shown here is derived from an EMBL/GenBank/DDBJ whole genome shotgun (WGS) entry which is preliminary data.</text>
</comment>
<dbReference type="EMBL" id="JAPQYE010000013">
    <property type="protein sequence ID" value="MCZ0730907.1"/>
    <property type="molecule type" value="Genomic_DNA"/>
</dbReference>
<proteinExistence type="predicted"/>
<reference evidence="1" key="1">
    <citation type="submission" date="2022-12" db="EMBL/GenBank/DDBJ databases">
        <title>Whole genome sequence of Mycolicibacterium iranicum strain SBH312.</title>
        <authorList>
            <person name="Jani J."/>
            <person name="Arifin Mustapha Z."/>
            <person name="Ahmed K."/>
            <person name="Kai Ling C."/>
        </authorList>
    </citation>
    <scope>NUCLEOTIDE SEQUENCE</scope>
    <source>
        <strain evidence="1">SBH312</strain>
    </source>
</reference>
<evidence type="ECO:0000313" key="2">
    <source>
        <dbReference type="Proteomes" id="UP001084650"/>
    </source>
</evidence>